<gene>
    <name evidence="2" type="ordered locus">Svir_03870</name>
</gene>
<feature type="transmembrane region" description="Helical" evidence="1">
    <location>
        <begin position="23"/>
        <end position="42"/>
    </location>
</feature>
<dbReference type="EMBL" id="CP001683">
    <property type="protein sequence ID" value="ACU95464.1"/>
    <property type="molecule type" value="Genomic_DNA"/>
</dbReference>
<dbReference type="KEGG" id="svi:Svir_03870"/>
<dbReference type="STRING" id="471857.Svir_03870"/>
<keyword evidence="1" id="KW-1133">Transmembrane helix</keyword>
<dbReference type="Proteomes" id="UP000000841">
    <property type="component" value="Chromosome"/>
</dbReference>
<dbReference type="AlphaFoldDB" id="C7MTJ4"/>
<evidence type="ECO:0000313" key="3">
    <source>
        <dbReference type="Proteomes" id="UP000000841"/>
    </source>
</evidence>
<reference evidence="2 3" key="1">
    <citation type="journal article" date="2009" name="Stand. Genomic Sci.">
        <title>Complete genome sequence of Saccharomonospora viridis type strain (P101).</title>
        <authorList>
            <person name="Pati A."/>
            <person name="Sikorski J."/>
            <person name="Nolan M."/>
            <person name="Lapidus A."/>
            <person name="Copeland A."/>
            <person name="Glavina Del Rio T."/>
            <person name="Lucas S."/>
            <person name="Chen F."/>
            <person name="Tice H."/>
            <person name="Pitluck S."/>
            <person name="Cheng J.F."/>
            <person name="Chertkov O."/>
            <person name="Brettin T."/>
            <person name="Han C."/>
            <person name="Detter J.C."/>
            <person name="Kuske C."/>
            <person name="Bruce D."/>
            <person name="Goodwin L."/>
            <person name="Chain P."/>
            <person name="D'haeseleer P."/>
            <person name="Chen A."/>
            <person name="Palaniappan K."/>
            <person name="Ivanova N."/>
            <person name="Mavromatis K."/>
            <person name="Mikhailova N."/>
            <person name="Rohde M."/>
            <person name="Tindall B.J."/>
            <person name="Goker M."/>
            <person name="Bristow J."/>
            <person name="Eisen J.A."/>
            <person name="Markowitz V."/>
            <person name="Hugenholtz P."/>
            <person name="Kyrpides N.C."/>
            <person name="Klenk H.P."/>
        </authorList>
    </citation>
    <scope>NUCLEOTIDE SEQUENCE [LARGE SCALE GENOMIC DNA]</scope>
    <source>
        <strain evidence="3">ATCC 15386 / DSM 43017 / JCM 3036 / NBRC 12207 / P101</strain>
    </source>
</reference>
<sequence length="251" mass="28945">MVYWQRQHHLKTPKAALMDNPGLLLFALLFILPVLLIPLIVGSRNKKTNELRSRLHEFARQVGGIEYAKHQPARPSFGYFPHNPEIYPNAPFDYAVEFKHRGHDVLAFELERHGHTVGVNSHAINYDAIIEIPIAPCPFLWIGNETNANYDLNLRKYIIPELTVGRHHRRIVVVAHDEEFARSVVDLELLTWIAERIGDYFLRPIILEKGVIRTEVMKSSRLDPDKIIPTVDAILELLDRLPPEIRATHSR</sequence>
<protein>
    <submittedName>
        <fullName evidence="2">Uncharacterized protein</fullName>
    </submittedName>
</protein>
<evidence type="ECO:0000313" key="2">
    <source>
        <dbReference type="EMBL" id="ACU95464.1"/>
    </source>
</evidence>
<accession>C7MTJ4</accession>
<evidence type="ECO:0000256" key="1">
    <source>
        <dbReference type="SAM" id="Phobius"/>
    </source>
</evidence>
<dbReference type="HOGENOM" id="CLU_1106489_0_0_11"/>
<keyword evidence="1" id="KW-0812">Transmembrane</keyword>
<name>C7MTJ4_SACVD</name>
<proteinExistence type="predicted"/>
<keyword evidence="3" id="KW-1185">Reference proteome</keyword>
<organism evidence="2 3">
    <name type="scientific">Saccharomonospora viridis (strain ATCC 15386 / DSM 43017 / JCM 3036 / CCUG 5913 / NBRC 12207 / NCIMB 9602 / P101)</name>
    <name type="common">Thermoactinomyces viridis</name>
    <dbReference type="NCBI Taxonomy" id="471857"/>
    <lineage>
        <taxon>Bacteria</taxon>
        <taxon>Bacillati</taxon>
        <taxon>Actinomycetota</taxon>
        <taxon>Actinomycetes</taxon>
        <taxon>Pseudonocardiales</taxon>
        <taxon>Pseudonocardiaceae</taxon>
        <taxon>Saccharomonospora</taxon>
    </lineage>
</organism>
<dbReference type="eggNOG" id="ENOG5031Q3Q">
    <property type="taxonomic scope" value="Bacteria"/>
</dbReference>
<dbReference type="RefSeq" id="WP_012795897.1">
    <property type="nucleotide sequence ID" value="NC_013159.1"/>
</dbReference>
<keyword evidence="1" id="KW-0472">Membrane</keyword>